<proteinExistence type="predicted"/>
<name>A0A158BAF0_9BURK</name>
<sequence length="339" mass="37366">MFGWLFRRGGGDAGRARASREDVRQALERIVAIAPQVRLAKRYESRLALGLGKTLGHARELAAALPGPRDATPGRWASDPHLRAKFATPEDVARVIGESHELRRWFDEHIAADHAFALLGSTLDERRVLVAAQEVSMMRSDVARTAIGFDDKRLSFCSETDAALRQEIVQRIVEQFALEAMSRVAAQEARRDALREHRALITARMHMLERRGAGMGSLLASADISGDAARLQRDFQENEAALAALGSLTDAIEMQLRTMVELLAEPSALISVTPRTLRINQMNLLLDEGSDEHHAEIALSLAHIPTRPPQTRAVEIVRIARHDVPPAGTAFEDAARLVL</sequence>
<accession>A0A158BAF0</accession>
<reference evidence="1" key="1">
    <citation type="submission" date="2016-01" db="EMBL/GenBank/DDBJ databases">
        <authorList>
            <person name="Peeters C."/>
        </authorList>
    </citation>
    <scope>NUCLEOTIDE SEQUENCE [LARGE SCALE GENOMIC DNA]</scope>
    <source>
        <strain evidence="1">LMG 29326</strain>
    </source>
</reference>
<organism evidence="1 2">
    <name type="scientific">Caballeronia ptereochthonis</name>
    <dbReference type="NCBI Taxonomy" id="1777144"/>
    <lineage>
        <taxon>Bacteria</taxon>
        <taxon>Pseudomonadati</taxon>
        <taxon>Pseudomonadota</taxon>
        <taxon>Betaproteobacteria</taxon>
        <taxon>Burkholderiales</taxon>
        <taxon>Burkholderiaceae</taxon>
        <taxon>Caballeronia</taxon>
    </lineage>
</organism>
<keyword evidence="2" id="KW-1185">Reference proteome</keyword>
<gene>
    <name evidence="1" type="ORF">AWB83_02960</name>
</gene>
<dbReference type="OrthoDB" id="8557243at2"/>
<evidence type="ECO:0000313" key="1">
    <source>
        <dbReference type="EMBL" id="SAK66347.1"/>
    </source>
</evidence>
<dbReference type="Proteomes" id="UP000054978">
    <property type="component" value="Unassembled WGS sequence"/>
</dbReference>
<evidence type="ECO:0000313" key="2">
    <source>
        <dbReference type="Proteomes" id="UP000054978"/>
    </source>
</evidence>
<comment type="caution">
    <text evidence="1">The sequence shown here is derived from an EMBL/GenBank/DDBJ whole genome shotgun (WGS) entry which is preliminary data.</text>
</comment>
<dbReference type="EMBL" id="FCOB02000012">
    <property type="protein sequence ID" value="SAK66347.1"/>
    <property type="molecule type" value="Genomic_DNA"/>
</dbReference>
<dbReference type="STRING" id="1777144.AWB83_02960"/>
<protein>
    <submittedName>
        <fullName evidence="1">Uncharacterized protein</fullName>
    </submittedName>
</protein>
<dbReference type="AlphaFoldDB" id="A0A158BAF0"/>